<dbReference type="Gene3D" id="3.30.70.270">
    <property type="match status" value="1"/>
</dbReference>
<evidence type="ECO:0000313" key="3">
    <source>
        <dbReference type="Proteomes" id="UP001205998"/>
    </source>
</evidence>
<keyword evidence="3" id="KW-1185">Reference proteome</keyword>
<dbReference type="Pfam" id="PF17919">
    <property type="entry name" value="RT_RNaseH_2"/>
    <property type="match status" value="1"/>
</dbReference>
<name>A0AAD5A6R1_SILAS</name>
<dbReference type="SUPFAM" id="SSF56672">
    <property type="entry name" value="DNA/RNA polymerases"/>
    <property type="match status" value="1"/>
</dbReference>
<dbReference type="InterPro" id="IPR043502">
    <property type="entry name" value="DNA/RNA_pol_sf"/>
</dbReference>
<dbReference type="AlphaFoldDB" id="A0AAD5A6R1"/>
<evidence type="ECO:0000313" key="2">
    <source>
        <dbReference type="EMBL" id="KAI5610192.1"/>
    </source>
</evidence>
<dbReference type="Proteomes" id="UP001205998">
    <property type="component" value="Unassembled WGS sequence"/>
</dbReference>
<gene>
    <name evidence="2" type="ORF">C0J50_5545</name>
</gene>
<sequence>VRAFLGLASYYRRLVPNFSSIASPLSDLTKKGQPDQVQWSERVEQAFQALKKALTSERVLRNPNFSLLFVVHTDASETGLGVVLSQSFDEEEHTVMYVLRKLTPVEQRYAVVEREALAIKWSVEELCYYLEGRQF</sequence>
<feature type="domain" description="Reverse transcriptase/retrotransposon-derived protein RNase H-like" evidence="1">
    <location>
        <begin position="39"/>
        <end position="135"/>
    </location>
</feature>
<evidence type="ECO:0000259" key="1">
    <source>
        <dbReference type="Pfam" id="PF17919"/>
    </source>
</evidence>
<organism evidence="2 3">
    <name type="scientific">Silurus asotus</name>
    <name type="common">Amur catfish</name>
    <name type="synonym">Parasilurus asotus</name>
    <dbReference type="NCBI Taxonomy" id="30991"/>
    <lineage>
        <taxon>Eukaryota</taxon>
        <taxon>Metazoa</taxon>
        <taxon>Chordata</taxon>
        <taxon>Craniata</taxon>
        <taxon>Vertebrata</taxon>
        <taxon>Euteleostomi</taxon>
        <taxon>Actinopterygii</taxon>
        <taxon>Neopterygii</taxon>
        <taxon>Teleostei</taxon>
        <taxon>Ostariophysi</taxon>
        <taxon>Siluriformes</taxon>
        <taxon>Siluridae</taxon>
        <taxon>Silurus</taxon>
    </lineage>
</organism>
<dbReference type="PANTHER" id="PTHR34072:SF52">
    <property type="entry name" value="RIBONUCLEASE H"/>
    <property type="match status" value="1"/>
</dbReference>
<protein>
    <recommendedName>
        <fullName evidence="1">Reverse transcriptase/retrotransposon-derived protein RNase H-like domain-containing protein</fullName>
    </recommendedName>
</protein>
<dbReference type="InterPro" id="IPR043128">
    <property type="entry name" value="Rev_trsase/Diguanyl_cyclase"/>
</dbReference>
<proteinExistence type="predicted"/>
<dbReference type="InterPro" id="IPR041577">
    <property type="entry name" value="RT_RNaseH_2"/>
</dbReference>
<comment type="caution">
    <text evidence="2">The sequence shown here is derived from an EMBL/GenBank/DDBJ whole genome shotgun (WGS) entry which is preliminary data.</text>
</comment>
<dbReference type="FunFam" id="3.30.70.270:FF:000020">
    <property type="entry name" value="Transposon Tf2-6 polyprotein-like Protein"/>
    <property type="match status" value="1"/>
</dbReference>
<accession>A0AAD5A6R1</accession>
<reference evidence="2" key="1">
    <citation type="submission" date="2018-07" db="EMBL/GenBank/DDBJ databases">
        <title>Comparative genomics of catfishes provides insights into carnivory and benthic adaptation.</title>
        <authorList>
            <person name="Zhang Y."/>
            <person name="Wang D."/>
            <person name="Peng Z."/>
            <person name="Zheng S."/>
            <person name="Shao F."/>
            <person name="Tao W."/>
        </authorList>
    </citation>
    <scope>NUCLEOTIDE SEQUENCE</scope>
    <source>
        <strain evidence="2">Chongqing</strain>
    </source>
</reference>
<dbReference type="PANTHER" id="PTHR34072">
    <property type="entry name" value="ENZYMATIC POLYPROTEIN-RELATED"/>
    <property type="match status" value="1"/>
</dbReference>
<feature type="non-terminal residue" evidence="2">
    <location>
        <position position="135"/>
    </location>
</feature>
<dbReference type="EMBL" id="MU574732">
    <property type="protein sequence ID" value="KAI5610192.1"/>
    <property type="molecule type" value="Genomic_DNA"/>
</dbReference>
<feature type="non-terminal residue" evidence="2">
    <location>
        <position position="1"/>
    </location>
</feature>